<dbReference type="Proteomes" id="UP001325680">
    <property type="component" value="Chromosome"/>
</dbReference>
<keyword evidence="1" id="KW-0732">Signal</keyword>
<accession>A0ABZ0W7Q7</accession>
<keyword evidence="3" id="KW-1185">Reference proteome</keyword>
<evidence type="ECO:0000313" key="3">
    <source>
        <dbReference type="Proteomes" id="UP001325680"/>
    </source>
</evidence>
<protein>
    <submittedName>
        <fullName evidence="2">Uncharacterized protein</fullName>
    </submittedName>
</protein>
<dbReference type="RefSeq" id="WP_114790802.1">
    <property type="nucleotide sequence ID" value="NZ_CP139960.1"/>
</dbReference>
<evidence type="ECO:0000313" key="2">
    <source>
        <dbReference type="EMBL" id="WQD38050.1"/>
    </source>
</evidence>
<reference evidence="2 3" key="1">
    <citation type="submission" date="2023-12" db="EMBL/GenBank/DDBJ databases">
        <title>Genome sequencing and assembly of bacterial species from a model synthetic community.</title>
        <authorList>
            <person name="Hogle S.L."/>
        </authorList>
    </citation>
    <scope>NUCLEOTIDE SEQUENCE [LARGE SCALE GENOMIC DNA]</scope>
    <source>
        <strain evidence="2 3">HAMBI_3031</strain>
    </source>
</reference>
<sequence length="256" mass="27734">MRLFYSIILSTLFLCPVELHAMPTKITIRVKAKDAKFIGTAIGGAAVIVRDNLSGSILSQGVTAGGSGDTKIIMQTPLTRYQPQTDSTTAKYVAVVDVEEPTLVDVEVQAPLSRRGAAIKGTTQLWVIPGKDILGDGIIIELPGLILDILNPYTHQSLSEESFKNGVFVFRVNLVMLCGCPIATGGVWDANNFEVKAYLKKDGKVIGNYELNKTDVVNLYEGKLPSPVKGSYELTVHAFQNKGYNAGADRINFTVQ</sequence>
<evidence type="ECO:0000256" key="1">
    <source>
        <dbReference type="SAM" id="SignalP"/>
    </source>
</evidence>
<gene>
    <name evidence="2" type="ORF">U0035_20495</name>
</gene>
<name>A0ABZ0W7Q7_9BACT</name>
<proteinExistence type="predicted"/>
<organism evidence="2 3">
    <name type="scientific">Niabella yanshanensis</name>
    <dbReference type="NCBI Taxonomy" id="577386"/>
    <lineage>
        <taxon>Bacteria</taxon>
        <taxon>Pseudomonadati</taxon>
        <taxon>Bacteroidota</taxon>
        <taxon>Chitinophagia</taxon>
        <taxon>Chitinophagales</taxon>
        <taxon>Chitinophagaceae</taxon>
        <taxon>Niabella</taxon>
    </lineage>
</organism>
<feature type="chain" id="PRO_5045977335" evidence="1">
    <location>
        <begin position="22"/>
        <end position="256"/>
    </location>
</feature>
<dbReference type="EMBL" id="CP139960">
    <property type="protein sequence ID" value="WQD38050.1"/>
    <property type="molecule type" value="Genomic_DNA"/>
</dbReference>
<feature type="signal peptide" evidence="1">
    <location>
        <begin position="1"/>
        <end position="21"/>
    </location>
</feature>